<dbReference type="RefSeq" id="WP_084660766.1">
    <property type="nucleotide sequence ID" value="NZ_FWWY01000001.1"/>
</dbReference>
<protein>
    <submittedName>
        <fullName evidence="1">Uncharacterized protein</fullName>
    </submittedName>
</protein>
<sequence length="116" mass="13774">MTDRDRALQLCREIAAHPLHPSLDCTEIVDRFLTVSPTGQRRFIHAGSPPQWFVIWERGHWVPYVYHAVFVWGQEVFDPYWSSDPVPEDQYWDQITRRNPGIPLRWDTTLPPDYVQ</sequence>
<dbReference type="AlphaFoldDB" id="A0A1W1W6W7"/>
<organism evidence="1 2">
    <name type="scientific">Sulfobacillus thermosulfidooxidans (strain DSM 9293 / VKM B-1269 / AT-1)</name>
    <dbReference type="NCBI Taxonomy" id="929705"/>
    <lineage>
        <taxon>Bacteria</taxon>
        <taxon>Bacillati</taxon>
        <taxon>Bacillota</taxon>
        <taxon>Clostridia</taxon>
        <taxon>Eubacteriales</taxon>
        <taxon>Clostridiales Family XVII. Incertae Sedis</taxon>
        <taxon>Sulfobacillus</taxon>
    </lineage>
</organism>
<dbReference type="OrthoDB" id="9918799at2"/>
<evidence type="ECO:0000313" key="1">
    <source>
        <dbReference type="EMBL" id="SMC02037.1"/>
    </source>
</evidence>
<dbReference type="Proteomes" id="UP000192660">
    <property type="component" value="Unassembled WGS sequence"/>
</dbReference>
<gene>
    <name evidence="1" type="ORF">SAMN00768000_0247</name>
</gene>
<name>A0A1W1W6W7_SULTA</name>
<accession>A0A1W1W6W7</accession>
<evidence type="ECO:0000313" key="2">
    <source>
        <dbReference type="Proteomes" id="UP000192660"/>
    </source>
</evidence>
<proteinExistence type="predicted"/>
<dbReference type="EMBL" id="FWWY01000001">
    <property type="protein sequence ID" value="SMC02037.1"/>
    <property type="molecule type" value="Genomic_DNA"/>
</dbReference>
<keyword evidence="2" id="KW-1185">Reference proteome</keyword>
<reference evidence="2" key="1">
    <citation type="submission" date="2017-04" db="EMBL/GenBank/DDBJ databases">
        <authorList>
            <person name="Varghese N."/>
            <person name="Submissions S."/>
        </authorList>
    </citation>
    <scope>NUCLEOTIDE SEQUENCE [LARGE SCALE GENOMIC DNA]</scope>
    <source>
        <strain evidence="2">DSM 9293</strain>
    </source>
</reference>